<proteinExistence type="inferred from homology"/>
<keyword evidence="8 13" id="KW-0460">Magnesium</keyword>
<dbReference type="GO" id="GO:0008821">
    <property type="term" value="F:crossover junction DNA endonuclease activity"/>
    <property type="evidence" value="ECO:0007669"/>
    <property type="project" value="UniProtKB-UniRule"/>
</dbReference>
<dbReference type="Proteomes" id="UP000430670">
    <property type="component" value="Unassembled WGS sequence"/>
</dbReference>
<dbReference type="GO" id="GO:0006310">
    <property type="term" value="P:DNA recombination"/>
    <property type="evidence" value="ECO:0007669"/>
    <property type="project" value="UniProtKB-UniRule"/>
</dbReference>
<evidence type="ECO:0000256" key="4">
    <source>
        <dbReference type="ARBA" id="ARBA00022723"/>
    </source>
</evidence>
<dbReference type="GO" id="GO:0003677">
    <property type="term" value="F:DNA binding"/>
    <property type="evidence" value="ECO:0007669"/>
    <property type="project" value="UniProtKB-KW"/>
</dbReference>
<keyword evidence="10 13" id="KW-0233">DNA recombination</keyword>
<reference evidence="15 16" key="1">
    <citation type="submission" date="2019-11" db="EMBL/GenBank/DDBJ databases">
        <title>Whole-genome sequence of a the green, strictly anaerobic photosynthetic bacterium Heliobacillus mobilis DSM 6151.</title>
        <authorList>
            <person name="Kyndt J.A."/>
            <person name="Meyer T.E."/>
        </authorList>
    </citation>
    <scope>NUCLEOTIDE SEQUENCE [LARGE SCALE GENOMIC DNA]</scope>
    <source>
        <strain evidence="15 16">DSM 6151</strain>
    </source>
</reference>
<dbReference type="PROSITE" id="PS01321">
    <property type="entry name" value="RUVC"/>
    <property type="match status" value="1"/>
</dbReference>
<keyword evidence="6 13" id="KW-0227">DNA damage</keyword>
<organism evidence="15 16">
    <name type="scientific">Heliobacterium mobile</name>
    <name type="common">Heliobacillus mobilis</name>
    <dbReference type="NCBI Taxonomy" id="28064"/>
    <lineage>
        <taxon>Bacteria</taxon>
        <taxon>Bacillati</taxon>
        <taxon>Bacillota</taxon>
        <taxon>Clostridia</taxon>
        <taxon>Eubacteriales</taxon>
        <taxon>Heliobacteriaceae</taxon>
        <taxon>Heliobacterium</taxon>
    </lineage>
</organism>
<feature type="binding site" evidence="13">
    <location>
        <position position="140"/>
    </location>
    <ligand>
        <name>Mg(2+)</name>
        <dbReference type="ChEBI" id="CHEBI:18420"/>
        <label>1</label>
    </ligand>
</feature>
<keyword evidence="4 13" id="KW-0479">Metal-binding</keyword>
<dbReference type="HAMAP" id="MF_00034">
    <property type="entry name" value="RuvC"/>
    <property type="match status" value="1"/>
</dbReference>
<evidence type="ECO:0000256" key="13">
    <source>
        <dbReference type="HAMAP-Rule" id="MF_00034"/>
    </source>
</evidence>
<dbReference type="NCBIfam" id="NF000711">
    <property type="entry name" value="PRK00039.2-1"/>
    <property type="match status" value="1"/>
</dbReference>
<comment type="catalytic activity">
    <reaction evidence="12 13">
        <text>Endonucleolytic cleavage at a junction such as a reciprocal single-stranded crossover between two homologous DNA duplexes (Holliday junction).</text>
        <dbReference type="EC" id="3.1.21.10"/>
    </reaction>
</comment>
<dbReference type="FunFam" id="3.30.420.10:FF:000002">
    <property type="entry name" value="Crossover junction endodeoxyribonuclease RuvC"/>
    <property type="match status" value="1"/>
</dbReference>
<dbReference type="GO" id="GO:0006281">
    <property type="term" value="P:DNA repair"/>
    <property type="evidence" value="ECO:0007669"/>
    <property type="project" value="UniProtKB-UniRule"/>
</dbReference>
<name>A0A6I3SL86_HELMO</name>
<sequence>MVILGIDPGTAICGYGLIEMCGNRLSAIAYGAIRTPAHTPLASRLLTIFNDLEAIIAEYKPELIAVEELFFSRNVTTALAVGHARGTVLLAAARAGLPVNEYKPAQVKQAVVGYGRAEKSQVQEMVRRLLALQDTPKPDDVADALAVAICCAHSLTWEVAYR</sequence>
<feature type="active site" evidence="13">
    <location>
        <position position="7"/>
    </location>
</feature>
<dbReference type="EMBL" id="WNKU01000014">
    <property type="protein sequence ID" value="MTV49701.1"/>
    <property type="molecule type" value="Genomic_DNA"/>
</dbReference>
<dbReference type="AlphaFoldDB" id="A0A6I3SL86"/>
<dbReference type="InterPro" id="IPR020563">
    <property type="entry name" value="X-over_junc_endoDNase_Mg_BS"/>
</dbReference>
<dbReference type="InterPro" id="IPR012337">
    <property type="entry name" value="RNaseH-like_sf"/>
</dbReference>
<dbReference type="SUPFAM" id="SSF53098">
    <property type="entry name" value="Ribonuclease H-like"/>
    <property type="match status" value="1"/>
</dbReference>
<keyword evidence="16" id="KW-1185">Reference proteome</keyword>
<keyword evidence="5 13" id="KW-0255">Endonuclease</keyword>
<comment type="cofactor">
    <cofactor evidence="13">
        <name>Mg(2+)</name>
        <dbReference type="ChEBI" id="CHEBI:18420"/>
    </cofactor>
    <text evidence="13">Binds 2 Mg(2+) ion per subunit.</text>
</comment>
<evidence type="ECO:0000313" key="15">
    <source>
        <dbReference type="EMBL" id="MTV49701.1"/>
    </source>
</evidence>
<comment type="subunit">
    <text evidence="13">Homodimer which binds Holliday junction (HJ) DNA. The HJ becomes 2-fold symmetrical on binding to RuvC with unstacked arms; it has a different conformation from HJ DNA in complex with RuvA. In the full resolvosome a probable DNA-RuvA(4)-RuvB(12)-RuvC(2) complex forms which resolves the HJ.</text>
</comment>
<dbReference type="InterPro" id="IPR036397">
    <property type="entry name" value="RNaseH_sf"/>
</dbReference>
<comment type="function">
    <text evidence="13">The RuvA-RuvB-RuvC complex processes Holliday junction (HJ) DNA during genetic recombination and DNA repair. Endonuclease that resolves HJ intermediates. Cleaves cruciform DNA by making single-stranded nicks across the HJ at symmetrical positions within the homologous arms, yielding a 5'-phosphate and a 3'-hydroxyl group; requires a central core of homology in the junction. The consensus cleavage sequence is 5'-(A/T)TT(C/G)-3'. Cleavage occurs on the 3'-side of the TT dinucleotide at the point of strand exchange. HJ branch migration catalyzed by RuvA-RuvB allows RuvC to scan DNA until it finds its consensus sequence, where it cleaves and resolves the cruciform DNA.</text>
</comment>
<keyword evidence="2 13" id="KW-0963">Cytoplasm</keyword>
<comment type="caution">
    <text evidence="15">The sequence shown here is derived from an EMBL/GenBank/DDBJ whole genome shotgun (WGS) entry which is preliminary data.</text>
</comment>
<dbReference type="InterPro" id="IPR002176">
    <property type="entry name" value="X-over_junc_endoDNase_RuvC"/>
</dbReference>
<evidence type="ECO:0000256" key="10">
    <source>
        <dbReference type="ARBA" id="ARBA00023172"/>
    </source>
</evidence>
<protein>
    <recommendedName>
        <fullName evidence="13 14">Crossover junction endodeoxyribonuclease RuvC</fullName>
        <ecNumber evidence="13 14">3.1.21.10</ecNumber>
    </recommendedName>
    <alternativeName>
        <fullName evidence="13">Holliday junction nuclease RuvC</fullName>
    </alternativeName>
    <alternativeName>
        <fullName evidence="13">Holliday junction resolvase RuvC</fullName>
    </alternativeName>
</protein>
<evidence type="ECO:0000256" key="3">
    <source>
        <dbReference type="ARBA" id="ARBA00022722"/>
    </source>
</evidence>
<dbReference type="Pfam" id="PF02075">
    <property type="entry name" value="RuvC"/>
    <property type="match status" value="1"/>
</dbReference>
<evidence type="ECO:0000256" key="1">
    <source>
        <dbReference type="ARBA" id="ARBA00009518"/>
    </source>
</evidence>
<feature type="binding site" evidence="13">
    <location>
        <position position="7"/>
    </location>
    <ligand>
        <name>Mg(2+)</name>
        <dbReference type="ChEBI" id="CHEBI:18420"/>
        <label>1</label>
    </ligand>
</feature>
<dbReference type="Gene3D" id="3.30.420.10">
    <property type="entry name" value="Ribonuclease H-like superfamily/Ribonuclease H"/>
    <property type="match status" value="1"/>
</dbReference>
<dbReference type="RefSeq" id="WP_155476873.1">
    <property type="nucleotide sequence ID" value="NZ_WNKU01000014.1"/>
</dbReference>
<keyword evidence="7 13" id="KW-0378">Hydrolase</keyword>
<comment type="subcellular location">
    <subcellularLocation>
        <location evidence="13">Cytoplasm</location>
    </subcellularLocation>
</comment>
<evidence type="ECO:0000256" key="6">
    <source>
        <dbReference type="ARBA" id="ARBA00022763"/>
    </source>
</evidence>
<evidence type="ECO:0000256" key="5">
    <source>
        <dbReference type="ARBA" id="ARBA00022759"/>
    </source>
</evidence>
<dbReference type="PANTHER" id="PTHR30194:SF3">
    <property type="entry name" value="CROSSOVER JUNCTION ENDODEOXYRIBONUCLEASE RUVC"/>
    <property type="match status" value="1"/>
</dbReference>
<feature type="active site" evidence="13">
    <location>
        <position position="140"/>
    </location>
</feature>
<evidence type="ECO:0000256" key="7">
    <source>
        <dbReference type="ARBA" id="ARBA00022801"/>
    </source>
</evidence>
<evidence type="ECO:0000256" key="11">
    <source>
        <dbReference type="ARBA" id="ARBA00023204"/>
    </source>
</evidence>
<evidence type="ECO:0000256" key="14">
    <source>
        <dbReference type="NCBIfam" id="TIGR00228"/>
    </source>
</evidence>
<comment type="similarity">
    <text evidence="1 13">Belongs to the RuvC family.</text>
</comment>
<keyword evidence="9 13" id="KW-0238">DNA-binding</keyword>
<feature type="binding site" evidence="13">
    <location>
        <position position="67"/>
    </location>
    <ligand>
        <name>Mg(2+)</name>
        <dbReference type="ChEBI" id="CHEBI:18420"/>
        <label>2</label>
    </ligand>
</feature>
<accession>A0A6I3SL86</accession>
<feature type="active site" evidence="13">
    <location>
        <position position="67"/>
    </location>
</feature>
<dbReference type="GO" id="GO:0005737">
    <property type="term" value="C:cytoplasm"/>
    <property type="evidence" value="ECO:0007669"/>
    <property type="project" value="UniProtKB-SubCell"/>
</dbReference>
<evidence type="ECO:0000256" key="2">
    <source>
        <dbReference type="ARBA" id="ARBA00022490"/>
    </source>
</evidence>
<dbReference type="GO" id="GO:0048476">
    <property type="term" value="C:Holliday junction resolvase complex"/>
    <property type="evidence" value="ECO:0007669"/>
    <property type="project" value="UniProtKB-UniRule"/>
</dbReference>
<dbReference type="EC" id="3.1.21.10" evidence="13 14"/>
<dbReference type="PANTHER" id="PTHR30194">
    <property type="entry name" value="CROSSOVER JUNCTION ENDODEOXYRIBONUCLEASE RUVC"/>
    <property type="match status" value="1"/>
</dbReference>
<dbReference type="GO" id="GO:0000287">
    <property type="term" value="F:magnesium ion binding"/>
    <property type="evidence" value="ECO:0007669"/>
    <property type="project" value="UniProtKB-UniRule"/>
</dbReference>
<gene>
    <name evidence="13 15" type="primary">ruvC</name>
    <name evidence="15" type="ORF">GJ688_12035</name>
</gene>
<dbReference type="PRINTS" id="PR00696">
    <property type="entry name" value="RSOLVASERUVC"/>
</dbReference>
<evidence type="ECO:0000256" key="12">
    <source>
        <dbReference type="ARBA" id="ARBA00029354"/>
    </source>
</evidence>
<evidence type="ECO:0000313" key="16">
    <source>
        <dbReference type="Proteomes" id="UP000430670"/>
    </source>
</evidence>
<keyword evidence="11 13" id="KW-0234">DNA repair</keyword>
<evidence type="ECO:0000256" key="8">
    <source>
        <dbReference type="ARBA" id="ARBA00022842"/>
    </source>
</evidence>
<dbReference type="OrthoDB" id="9805499at2"/>
<dbReference type="CDD" id="cd16962">
    <property type="entry name" value="RuvC"/>
    <property type="match status" value="1"/>
</dbReference>
<keyword evidence="3 13" id="KW-0540">Nuclease</keyword>
<dbReference type="NCBIfam" id="TIGR00228">
    <property type="entry name" value="ruvC"/>
    <property type="match status" value="1"/>
</dbReference>
<evidence type="ECO:0000256" key="9">
    <source>
        <dbReference type="ARBA" id="ARBA00023125"/>
    </source>
</evidence>